<evidence type="ECO:0000256" key="1">
    <source>
        <dbReference type="SAM" id="MobiDB-lite"/>
    </source>
</evidence>
<dbReference type="Gene3D" id="3.40.50.12780">
    <property type="entry name" value="N-terminal domain of ligase-like"/>
    <property type="match status" value="1"/>
</dbReference>
<dbReference type="InterPro" id="IPR020845">
    <property type="entry name" value="AMP-binding_CS"/>
</dbReference>
<dbReference type="PROSITE" id="PS00455">
    <property type="entry name" value="AMP_BINDING"/>
    <property type="match status" value="1"/>
</dbReference>
<dbReference type="PANTHER" id="PTHR45527:SF1">
    <property type="entry name" value="FATTY ACID SYNTHASE"/>
    <property type="match status" value="1"/>
</dbReference>
<evidence type="ECO:0000313" key="4">
    <source>
        <dbReference type="EMBL" id="AYN43132.1"/>
    </source>
</evidence>
<dbReference type="Pfam" id="PF00501">
    <property type="entry name" value="AMP-binding"/>
    <property type="match status" value="1"/>
</dbReference>
<dbReference type="GO" id="GO:0043041">
    <property type="term" value="P:amino acid activation for nonribosomal peptide biosynthetic process"/>
    <property type="evidence" value="ECO:0007669"/>
    <property type="project" value="TreeGrafter"/>
</dbReference>
<gene>
    <name evidence="4" type="ORF">D9753_34390</name>
</gene>
<dbReference type="InterPro" id="IPR042099">
    <property type="entry name" value="ANL_N_sf"/>
</dbReference>
<dbReference type="InterPro" id="IPR000873">
    <property type="entry name" value="AMP-dep_synth/lig_dom"/>
</dbReference>
<dbReference type="PANTHER" id="PTHR45527">
    <property type="entry name" value="NONRIBOSOMAL PEPTIDE SYNTHETASE"/>
    <property type="match status" value="1"/>
</dbReference>
<dbReference type="GO" id="GO:0016874">
    <property type="term" value="F:ligase activity"/>
    <property type="evidence" value="ECO:0007669"/>
    <property type="project" value="UniProtKB-KW"/>
</dbReference>
<dbReference type="GO" id="GO:0005737">
    <property type="term" value="C:cytoplasm"/>
    <property type="evidence" value="ECO:0007669"/>
    <property type="project" value="TreeGrafter"/>
</dbReference>
<evidence type="ECO:0000259" key="2">
    <source>
        <dbReference type="Pfam" id="PF00501"/>
    </source>
</evidence>
<protein>
    <submittedName>
        <fullName evidence="4">Fatty acid--CoA ligase</fullName>
    </submittedName>
</protein>
<dbReference type="InterPro" id="IPR045851">
    <property type="entry name" value="AMP-bd_C_sf"/>
</dbReference>
<reference evidence="4 5" key="1">
    <citation type="submission" date="2018-10" db="EMBL/GenBank/DDBJ databases">
        <title>The genome of Streptomyces dangxiongensis Z022.</title>
        <authorList>
            <person name="Zhang B."/>
        </authorList>
    </citation>
    <scope>NUCLEOTIDE SEQUENCE [LARGE SCALE GENOMIC DNA]</scope>
    <source>
        <strain evidence="4 5">Z022</strain>
    </source>
</reference>
<organism evidence="4 5">
    <name type="scientific">Streptomyces dangxiongensis</name>
    <dbReference type="NCBI Taxonomy" id="1442032"/>
    <lineage>
        <taxon>Bacteria</taxon>
        <taxon>Bacillati</taxon>
        <taxon>Actinomycetota</taxon>
        <taxon>Actinomycetes</taxon>
        <taxon>Kitasatosporales</taxon>
        <taxon>Streptomycetaceae</taxon>
        <taxon>Streptomyces</taxon>
    </lineage>
</organism>
<evidence type="ECO:0000313" key="5">
    <source>
        <dbReference type="Proteomes" id="UP000268329"/>
    </source>
</evidence>
<proteinExistence type="predicted"/>
<dbReference type="Pfam" id="PF13193">
    <property type="entry name" value="AMP-binding_C"/>
    <property type="match status" value="1"/>
</dbReference>
<dbReference type="AlphaFoldDB" id="A0A3G2JQJ6"/>
<feature type="domain" description="AMP-binding enzyme C-terminal" evidence="3">
    <location>
        <begin position="400"/>
        <end position="476"/>
    </location>
</feature>
<dbReference type="GO" id="GO:0031177">
    <property type="term" value="F:phosphopantetheine binding"/>
    <property type="evidence" value="ECO:0007669"/>
    <property type="project" value="TreeGrafter"/>
</dbReference>
<dbReference type="GO" id="GO:0044550">
    <property type="term" value="P:secondary metabolite biosynthetic process"/>
    <property type="evidence" value="ECO:0007669"/>
    <property type="project" value="TreeGrafter"/>
</dbReference>
<dbReference type="OrthoDB" id="3802848at2"/>
<feature type="domain" description="AMP-dependent synthetase/ligase" evidence="2">
    <location>
        <begin position="11"/>
        <end position="344"/>
    </location>
</feature>
<dbReference type="Proteomes" id="UP000268329">
    <property type="component" value="Chromosome"/>
</dbReference>
<dbReference type="Gene3D" id="3.30.300.30">
    <property type="match status" value="1"/>
</dbReference>
<evidence type="ECO:0000259" key="3">
    <source>
        <dbReference type="Pfam" id="PF13193"/>
    </source>
</evidence>
<dbReference type="InterPro" id="IPR025110">
    <property type="entry name" value="AMP-bd_C"/>
</dbReference>
<dbReference type="SUPFAM" id="SSF56801">
    <property type="entry name" value="Acetyl-CoA synthetase-like"/>
    <property type="match status" value="1"/>
</dbReference>
<accession>A0A3G2JQJ6</accession>
<dbReference type="KEGG" id="sdd:D9753_34390"/>
<keyword evidence="5" id="KW-1185">Reference proteome</keyword>
<sequence>MPLPSFLDVLAAHARLRPDQVALIHGDQQVTYRRLAALAEELSSALEASGLDRRQPLCIPARKTPATIALLIGAFNAGHAVLAPSPELGADARAAIAAQARCSALLTVDDQAVLDIAPLAADPQAAEGFDAADPDTAPLMLTTSGSTGTPKIVPIPAGGFVRFARWAAERFRLTERDTLLSYAPLNFDLSLLDVWTALHLGARAVLVETELSTDARHLQDLLARHEVTFVQGVPMLHRLLTQDGAVHPHIRTVIFTGDAMPRTLLEQLGTAFPAAGFHNVFGCTETNDSFIHDADPAHAGERTPIGRPLPGVRALLIDAEGGILTGPGNGELLVTTPFQTRGYLQRSRNEGVFVPAPDGGGEVFYRTGDLVTRDPDGLFWLQGRTDFQVKVRGVRTNVQEVENVLAAHPEVAEAAVVAIPDTEAGYRLHAQVTRRPGTSLTSLRLRSHSAARLPRHAIPSSVHVGDTPLPRTSTGKPDRNLIKAARQKGNPA</sequence>
<dbReference type="EMBL" id="CP033073">
    <property type="protein sequence ID" value="AYN43132.1"/>
    <property type="molecule type" value="Genomic_DNA"/>
</dbReference>
<feature type="region of interest" description="Disordered" evidence="1">
    <location>
        <begin position="459"/>
        <end position="492"/>
    </location>
</feature>
<name>A0A3G2JQJ6_9ACTN</name>
<keyword evidence="4" id="KW-0436">Ligase</keyword>